<keyword evidence="5 6" id="KW-0807">Transducer</keyword>
<dbReference type="Pfam" id="PF00015">
    <property type="entry name" value="MCPsignal"/>
    <property type="match status" value="1"/>
</dbReference>
<dbReference type="Gene3D" id="1.10.287.950">
    <property type="entry name" value="Methyl-accepting chemotaxis protein"/>
    <property type="match status" value="1"/>
</dbReference>
<keyword evidence="7" id="KW-0175">Coiled coil</keyword>
<comment type="subcellular location">
    <subcellularLocation>
        <location evidence="1">Membrane</location>
        <topology evidence="1">Multi-pass membrane protein</topology>
    </subcellularLocation>
</comment>
<evidence type="ECO:0000256" key="5">
    <source>
        <dbReference type="ARBA" id="ARBA00023224"/>
    </source>
</evidence>
<organism evidence="10 11">
    <name type="scientific">Alteromonas ponticola</name>
    <dbReference type="NCBI Taxonomy" id="2720613"/>
    <lineage>
        <taxon>Bacteria</taxon>
        <taxon>Pseudomonadati</taxon>
        <taxon>Pseudomonadota</taxon>
        <taxon>Gammaproteobacteria</taxon>
        <taxon>Alteromonadales</taxon>
        <taxon>Alteromonadaceae</taxon>
        <taxon>Alteromonas/Salinimonas group</taxon>
        <taxon>Alteromonas</taxon>
    </lineage>
</organism>
<keyword evidence="3" id="KW-1133">Transmembrane helix</keyword>
<dbReference type="SMART" id="SM00091">
    <property type="entry name" value="PAS"/>
    <property type="match status" value="2"/>
</dbReference>
<dbReference type="Gene3D" id="3.30.450.20">
    <property type="entry name" value="PAS domain"/>
    <property type="match status" value="2"/>
</dbReference>
<dbReference type="SMART" id="SM00283">
    <property type="entry name" value="MA"/>
    <property type="match status" value="1"/>
</dbReference>
<comment type="caution">
    <text evidence="10">The sequence shown here is derived from an EMBL/GenBank/DDBJ whole genome shotgun (WGS) entry which is preliminary data.</text>
</comment>
<keyword evidence="4" id="KW-0472">Membrane</keyword>
<dbReference type="RefSeq" id="WP_169211419.1">
    <property type="nucleotide sequence ID" value="NZ_JAATNW010000006.1"/>
</dbReference>
<keyword evidence="2" id="KW-0812">Transmembrane</keyword>
<dbReference type="InterPro" id="IPR035965">
    <property type="entry name" value="PAS-like_dom_sf"/>
</dbReference>
<dbReference type="InterPro" id="IPR000014">
    <property type="entry name" value="PAS"/>
</dbReference>
<evidence type="ECO:0000256" key="1">
    <source>
        <dbReference type="ARBA" id="ARBA00004141"/>
    </source>
</evidence>
<gene>
    <name evidence="10" type="ORF">HCJ96_12615</name>
</gene>
<evidence type="ECO:0000256" key="3">
    <source>
        <dbReference type="ARBA" id="ARBA00022989"/>
    </source>
</evidence>
<evidence type="ECO:0000313" key="10">
    <source>
        <dbReference type="EMBL" id="NMH60872.1"/>
    </source>
</evidence>
<protein>
    <submittedName>
        <fullName evidence="10">PAS domain-containing protein</fullName>
    </submittedName>
</protein>
<feature type="coiled-coil region" evidence="7">
    <location>
        <begin position="3"/>
        <end position="30"/>
    </location>
</feature>
<evidence type="ECO:0000259" key="8">
    <source>
        <dbReference type="PROSITE" id="PS50111"/>
    </source>
</evidence>
<evidence type="ECO:0000256" key="7">
    <source>
        <dbReference type="SAM" id="Coils"/>
    </source>
</evidence>
<evidence type="ECO:0000256" key="2">
    <source>
        <dbReference type="ARBA" id="ARBA00022692"/>
    </source>
</evidence>
<dbReference type="PROSITE" id="PS50111">
    <property type="entry name" value="CHEMOTAXIS_TRANSDUC_2"/>
    <property type="match status" value="1"/>
</dbReference>
<evidence type="ECO:0000313" key="11">
    <source>
        <dbReference type="Proteomes" id="UP000709336"/>
    </source>
</evidence>
<dbReference type="Pfam" id="PF08447">
    <property type="entry name" value="PAS_3"/>
    <property type="match status" value="1"/>
</dbReference>
<feature type="domain" description="PAS" evidence="9">
    <location>
        <begin position="138"/>
        <end position="185"/>
    </location>
</feature>
<proteinExistence type="predicted"/>
<dbReference type="SUPFAM" id="SSF55785">
    <property type="entry name" value="PYP-like sensor domain (PAS domain)"/>
    <property type="match status" value="1"/>
</dbReference>
<keyword evidence="11" id="KW-1185">Reference proteome</keyword>
<dbReference type="InterPro" id="IPR013655">
    <property type="entry name" value="PAS_fold_3"/>
</dbReference>
<feature type="domain" description="Methyl-accepting transducer" evidence="8">
    <location>
        <begin position="262"/>
        <end position="438"/>
    </location>
</feature>
<evidence type="ECO:0000256" key="4">
    <source>
        <dbReference type="ARBA" id="ARBA00023136"/>
    </source>
</evidence>
<accession>A0ABX1R358</accession>
<dbReference type="PROSITE" id="PS50112">
    <property type="entry name" value="PAS"/>
    <property type="match status" value="1"/>
</dbReference>
<dbReference type="PANTHER" id="PTHR32089">
    <property type="entry name" value="METHYL-ACCEPTING CHEMOTAXIS PROTEIN MCPB"/>
    <property type="match status" value="1"/>
</dbReference>
<dbReference type="NCBIfam" id="TIGR00229">
    <property type="entry name" value="sensory_box"/>
    <property type="match status" value="2"/>
</dbReference>
<reference evidence="10 11" key="1">
    <citation type="submission" date="2020-03" db="EMBL/GenBank/DDBJ databases">
        <title>Alteromonas ponticola sp. nov., isolated from seawater.</title>
        <authorList>
            <person name="Yoon J.-H."/>
            <person name="Kim Y.-O."/>
        </authorList>
    </citation>
    <scope>NUCLEOTIDE SEQUENCE [LARGE SCALE GENOMIC DNA]</scope>
    <source>
        <strain evidence="10 11">MYP5</strain>
    </source>
</reference>
<dbReference type="SUPFAM" id="SSF58104">
    <property type="entry name" value="Methyl-accepting chemotaxis protein (MCP) signaling domain"/>
    <property type="match status" value="1"/>
</dbReference>
<evidence type="ECO:0000259" key="9">
    <source>
        <dbReference type="PROSITE" id="PS50112"/>
    </source>
</evidence>
<dbReference type="Pfam" id="PF13426">
    <property type="entry name" value="PAS_9"/>
    <property type="match status" value="1"/>
</dbReference>
<dbReference type="PANTHER" id="PTHR32089:SF119">
    <property type="entry name" value="METHYL-ACCEPTING CHEMOTAXIS PROTEIN CTPL"/>
    <property type="match status" value="1"/>
</dbReference>
<dbReference type="InterPro" id="IPR004089">
    <property type="entry name" value="MCPsignal_dom"/>
</dbReference>
<dbReference type="EMBL" id="JAATNW010000006">
    <property type="protein sequence ID" value="NMH60872.1"/>
    <property type="molecule type" value="Genomic_DNA"/>
</dbReference>
<dbReference type="Proteomes" id="UP000709336">
    <property type="component" value="Unassembled WGS sequence"/>
</dbReference>
<dbReference type="CDD" id="cd00130">
    <property type="entry name" value="PAS"/>
    <property type="match status" value="2"/>
</dbReference>
<evidence type="ECO:0000256" key="6">
    <source>
        <dbReference type="PROSITE-ProRule" id="PRU00284"/>
    </source>
</evidence>
<sequence>MFNQHLKAEIQELKDELYSLRQVRDSLEEEMLFVTLNADGSIRSVNREFENDMNFNERELIGKPILQLVPSIARNTPHYNRFEEALKSAKHYVGVFECTRGNDEEAWLRVILQPVMSQQGELKHFTLHGNDLTRTITTSREYENLIQALQRSTAVIEFDLEGNIDTANTPFLNVMGYSLKDIKGKHHKMFCTAEEASSPEYDRFWQRLRHGESISGRFKRIDSRGNPVWLEASYNPVHDQHDVLYKVVKLATVVTTQVEREETINEAADIAFETSNKTEAAASRGSAVVKETVQVMNSLADQMVKASQGINDLDTQSQQIATIIESISSIAEQTNLLALNAAIEAARAGDQGRGFAVVADEVRQLASRTTAATEEIVGVVQRNQSLAADAVSLVDSGKQQAEKGLELAKNAGQVIEEIRQGARQVVDAVSQVTNKLEK</sequence>
<dbReference type="CDD" id="cd11386">
    <property type="entry name" value="MCP_signal"/>
    <property type="match status" value="1"/>
</dbReference>
<name>A0ABX1R358_9ALTE</name>